<evidence type="ECO:0000256" key="3">
    <source>
        <dbReference type="ARBA" id="ARBA00023004"/>
    </source>
</evidence>
<protein>
    <submittedName>
        <fullName evidence="7">Cytochrome C</fullName>
    </submittedName>
</protein>
<dbReference type="SUPFAM" id="SSF46626">
    <property type="entry name" value="Cytochrome c"/>
    <property type="match status" value="1"/>
</dbReference>
<dbReference type="GO" id="GO:0020037">
    <property type="term" value="F:heme binding"/>
    <property type="evidence" value="ECO:0007669"/>
    <property type="project" value="InterPro"/>
</dbReference>
<dbReference type="GO" id="GO:0046872">
    <property type="term" value="F:metal ion binding"/>
    <property type="evidence" value="ECO:0007669"/>
    <property type="project" value="UniProtKB-KW"/>
</dbReference>
<keyword evidence="2 4" id="KW-0479">Metal-binding</keyword>
<dbReference type="InterPro" id="IPR009056">
    <property type="entry name" value="Cyt_c-like_dom"/>
</dbReference>
<dbReference type="Gene3D" id="1.10.760.10">
    <property type="entry name" value="Cytochrome c-like domain"/>
    <property type="match status" value="1"/>
</dbReference>
<dbReference type="AlphaFoldDB" id="A0A2T2XIJ9"/>
<keyword evidence="5" id="KW-1133">Transmembrane helix</keyword>
<evidence type="ECO:0000259" key="6">
    <source>
        <dbReference type="PROSITE" id="PS51007"/>
    </source>
</evidence>
<dbReference type="EMBL" id="PXYW01000010">
    <property type="protein sequence ID" value="PSR34306.1"/>
    <property type="molecule type" value="Genomic_DNA"/>
</dbReference>
<dbReference type="InterPro" id="IPR036909">
    <property type="entry name" value="Cyt_c-like_dom_sf"/>
</dbReference>
<proteinExistence type="predicted"/>
<gene>
    <name evidence="7" type="ORF">C7B46_06165</name>
</gene>
<evidence type="ECO:0000256" key="2">
    <source>
        <dbReference type="ARBA" id="ARBA00022723"/>
    </source>
</evidence>
<keyword evidence="3 4" id="KW-0408">Iron</keyword>
<organism evidence="7 8">
    <name type="scientific">Sulfobacillus benefaciens</name>
    <dbReference type="NCBI Taxonomy" id="453960"/>
    <lineage>
        <taxon>Bacteria</taxon>
        <taxon>Bacillati</taxon>
        <taxon>Bacillota</taxon>
        <taxon>Clostridia</taxon>
        <taxon>Eubacteriales</taxon>
        <taxon>Clostridiales Family XVII. Incertae Sedis</taxon>
        <taxon>Sulfobacillus</taxon>
    </lineage>
</organism>
<comment type="caution">
    <text evidence="7">The sequence shown here is derived from an EMBL/GenBank/DDBJ whole genome shotgun (WGS) entry which is preliminary data.</text>
</comment>
<name>A0A2T2XIJ9_9FIRM</name>
<keyword evidence="1 4" id="KW-0349">Heme</keyword>
<dbReference type="Pfam" id="PF13442">
    <property type="entry name" value="Cytochrome_CBB3"/>
    <property type="match status" value="1"/>
</dbReference>
<evidence type="ECO:0000256" key="1">
    <source>
        <dbReference type="ARBA" id="ARBA00022617"/>
    </source>
</evidence>
<feature type="domain" description="Cytochrome c" evidence="6">
    <location>
        <begin position="39"/>
        <end position="116"/>
    </location>
</feature>
<evidence type="ECO:0000256" key="5">
    <source>
        <dbReference type="SAM" id="Phobius"/>
    </source>
</evidence>
<dbReference type="PROSITE" id="PS51007">
    <property type="entry name" value="CYTC"/>
    <property type="match status" value="1"/>
</dbReference>
<keyword evidence="5" id="KW-0812">Transmembrane</keyword>
<keyword evidence="5" id="KW-0472">Membrane</keyword>
<evidence type="ECO:0000313" key="8">
    <source>
        <dbReference type="Proteomes" id="UP000242972"/>
    </source>
</evidence>
<evidence type="ECO:0000256" key="4">
    <source>
        <dbReference type="PROSITE-ProRule" id="PRU00433"/>
    </source>
</evidence>
<accession>A0A2T2XIJ9</accession>
<feature type="transmembrane region" description="Helical" evidence="5">
    <location>
        <begin position="6"/>
        <end position="24"/>
    </location>
</feature>
<reference evidence="7 8" key="1">
    <citation type="journal article" date="2014" name="BMC Genomics">
        <title>Comparison of environmental and isolate Sulfobacillus genomes reveals diverse carbon, sulfur, nitrogen, and hydrogen metabolisms.</title>
        <authorList>
            <person name="Justice N.B."/>
            <person name="Norman A."/>
            <person name="Brown C.T."/>
            <person name="Singh A."/>
            <person name="Thomas B.C."/>
            <person name="Banfield J.F."/>
        </authorList>
    </citation>
    <scope>NUCLEOTIDE SEQUENCE [LARGE SCALE GENOMIC DNA]</scope>
    <source>
        <strain evidence="7">AMDSBA4</strain>
    </source>
</reference>
<dbReference type="GO" id="GO:0009055">
    <property type="term" value="F:electron transfer activity"/>
    <property type="evidence" value="ECO:0007669"/>
    <property type="project" value="InterPro"/>
</dbReference>
<evidence type="ECO:0000313" key="7">
    <source>
        <dbReference type="EMBL" id="PSR34306.1"/>
    </source>
</evidence>
<dbReference type="Proteomes" id="UP000242972">
    <property type="component" value="Unassembled WGS sequence"/>
</dbReference>
<sequence>MNRRQLWGFIAIMAVVLVAGGLLWRHHQQTVASIQLQSREATAGKELFAGLCETCHGPGGDGAGGAPILNDGSVLKTYTSPSSLSAFIQTHMPASNPGMLNSQEATDLALYIFELNHQFPPAHG</sequence>